<dbReference type="InterPro" id="IPR036291">
    <property type="entry name" value="NAD(P)-bd_dom_sf"/>
</dbReference>
<dbReference type="CDD" id="cd05233">
    <property type="entry name" value="SDR_c"/>
    <property type="match status" value="1"/>
</dbReference>
<evidence type="ECO:0000313" key="4">
    <source>
        <dbReference type="Proteomes" id="UP000620064"/>
    </source>
</evidence>
<protein>
    <submittedName>
        <fullName evidence="3">Short-chain dehydrogenase</fullName>
    </submittedName>
</protein>
<dbReference type="InterPro" id="IPR002347">
    <property type="entry name" value="SDR_fam"/>
</dbReference>
<name>A0ABQ2NF34_9FLAO</name>
<sequence>MNIIVTGASKGIGREIVKYLNRNSMHHIFAVSRDKKQLESLKSECTNPENVEIFDGDLTQNLESADFYKAIQKADCIDILINNAGMLINKPFMDMSEEDFKSVFEVNLFSIVKLIKLTVPSLRKSKNPHIVNIGSMGGIERSSKFAGLSAYSSSKAAIANLTECLAEELKEDNIHCNCLSLGAVNTEMLQQAFPDYKATINPEEIAVFIGDFATKYGRLMNGKIFSISASTP</sequence>
<dbReference type="PANTHER" id="PTHR42879">
    <property type="entry name" value="3-OXOACYL-(ACYL-CARRIER-PROTEIN) REDUCTASE"/>
    <property type="match status" value="1"/>
</dbReference>
<proteinExistence type="inferred from homology"/>
<comment type="similarity">
    <text evidence="1 2">Belongs to the short-chain dehydrogenases/reductases (SDR) family.</text>
</comment>
<reference evidence="4" key="1">
    <citation type="journal article" date="2019" name="Int. J. Syst. Evol. Microbiol.">
        <title>The Global Catalogue of Microorganisms (GCM) 10K type strain sequencing project: providing services to taxonomists for standard genome sequencing and annotation.</title>
        <authorList>
            <consortium name="The Broad Institute Genomics Platform"/>
            <consortium name="The Broad Institute Genome Sequencing Center for Infectious Disease"/>
            <person name="Wu L."/>
            <person name="Ma J."/>
        </authorList>
    </citation>
    <scope>NUCLEOTIDE SEQUENCE [LARGE SCALE GENOMIC DNA]</scope>
    <source>
        <strain evidence="4">CGMCC 1.7656</strain>
    </source>
</reference>
<dbReference type="PRINTS" id="PR00081">
    <property type="entry name" value="GDHRDH"/>
</dbReference>
<dbReference type="Gene3D" id="3.40.50.720">
    <property type="entry name" value="NAD(P)-binding Rossmann-like Domain"/>
    <property type="match status" value="1"/>
</dbReference>
<dbReference type="Proteomes" id="UP000620064">
    <property type="component" value="Unassembled WGS sequence"/>
</dbReference>
<dbReference type="PRINTS" id="PR00080">
    <property type="entry name" value="SDRFAMILY"/>
</dbReference>
<organism evidence="3 4">
    <name type="scientific">Cloacibacterium rupense</name>
    <dbReference type="NCBI Taxonomy" id="517423"/>
    <lineage>
        <taxon>Bacteria</taxon>
        <taxon>Pseudomonadati</taxon>
        <taxon>Bacteroidota</taxon>
        <taxon>Flavobacteriia</taxon>
        <taxon>Flavobacteriales</taxon>
        <taxon>Weeksellaceae</taxon>
    </lineage>
</organism>
<evidence type="ECO:0000256" key="1">
    <source>
        <dbReference type="ARBA" id="ARBA00006484"/>
    </source>
</evidence>
<dbReference type="PANTHER" id="PTHR42879:SF2">
    <property type="entry name" value="3-OXOACYL-[ACYL-CARRIER-PROTEIN] REDUCTASE FABG"/>
    <property type="match status" value="1"/>
</dbReference>
<dbReference type="RefSeq" id="WP_188616351.1">
    <property type="nucleotide sequence ID" value="NZ_BMLV01000001.1"/>
</dbReference>
<keyword evidence="4" id="KW-1185">Reference proteome</keyword>
<evidence type="ECO:0000313" key="3">
    <source>
        <dbReference type="EMBL" id="GGP01764.1"/>
    </source>
</evidence>
<accession>A0ABQ2NF34</accession>
<gene>
    <name evidence="3" type="ORF">GCM10010992_03450</name>
</gene>
<evidence type="ECO:0000256" key="2">
    <source>
        <dbReference type="RuleBase" id="RU000363"/>
    </source>
</evidence>
<dbReference type="InterPro" id="IPR050259">
    <property type="entry name" value="SDR"/>
</dbReference>
<dbReference type="SUPFAM" id="SSF51735">
    <property type="entry name" value="NAD(P)-binding Rossmann-fold domains"/>
    <property type="match status" value="1"/>
</dbReference>
<dbReference type="Pfam" id="PF00106">
    <property type="entry name" value="adh_short"/>
    <property type="match status" value="1"/>
</dbReference>
<dbReference type="EMBL" id="BMLV01000001">
    <property type="protein sequence ID" value="GGP01764.1"/>
    <property type="molecule type" value="Genomic_DNA"/>
</dbReference>
<comment type="caution">
    <text evidence="3">The sequence shown here is derived from an EMBL/GenBank/DDBJ whole genome shotgun (WGS) entry which is preliminary data.</text>
</comment>